<dbReference type="EMBL" id="CM042888">
    <property type="protein sequence ID" value="KAI4325780.1"/>
    <property type="molecule type" value="Genomic_DNA"/>
</dbReference>
<gene>
    <name evidence="1" type="ORF">MLD38_031147</name>
</gene>
<protein>
    <submittedName>
        <fullName evidence="1">Uncharacterized protein</fullName>
    </submittedName>
</protein>
<evidence type="ECO:0000313" key="2">
    <source>
        <dbReference type="Proteomes" id="UP001057402"/>
    </source>
</evidence>
<reference evidence="2" key="1">
    <citation type="journal article" date="2023" name="Front. Plant Sci.">
        <title>Chromosomal-level genome assembly of Melastoma candidum provides insights into trichome evolution.</title>
        <authorList>
            <person name="Zhong Y."/>
            <person name="Wu W."/>
            <person name="Sun C."/>
            <person name="Zou P."/>
            <person name="Liu Y."/>
            <person name="Dai S."/>
            <person name="Zhou R."/>
        </authorList>
    </citation>
    <scope>NUCLEOTIDE SEQUENCE [LARGE SCALE GENOMIC DNA]</scope>
</reference>
<sequence length="348" mass="38836">MINGKKRSTPLDMGTKLRCDEGTQLSDLHLYRVLVGSLIYLTITRPDIAFSVGVVNRYMQTPRKPNFEGAKNILKYVNSTLDVGLFYRKGAKFSLEGFVDADFGGDLDDRRSTSGFVFLCGKTSISWCSKKQSSVSLSTTEAEYKASAHAAQECVWLRRLIEDLQECIDELVPIHGDNLSAIKLTSNPVFHARTNILNLSVTSSVKKCLMGLLIWLLFEIRPGRRMTNTKLCNSDAFMIQLNGTLGPVLISARLICRSHRHSDSIPAREVYKVLLSCQHHLVIRAVRSWTTRKTQDNNDTSNATDTGHIEDSRGYSRSSRFLLRSCHTELNPSTTKLTGCCSPASAVH</sequence>
<name>A0ACB9MNF3_9MYRT</name>
<proteinExistence type="predicted"/>
<organism evidence="1 2">
    <name type="scientific">Melastoma candidum</name>
    <dbReference type="NCBI Taxonomy" id="119954"/>
    <lineage>
        <taxon>Eukaryota</taxon>
        <taxon>Viridiplantae</taxon>
        <taxon>Streptophyta</taxon>
        <taxon>Embryophyta</taxon>
        <taxon>Tracheophyta</taxon>
        <taxon>Spermatophyta</taxon>
        <taxon>Magnoliopsida</taxon>
        <taxon>eudicotyledons</taxon>
        <taxon>Gunneridae</taxon>
        <taxon>Pentapetalae</taxon>
        <taxon>rosids</taxon>
        <taxon>malvids</taxon>
        <taxon>Myrtales</taxon>
        <taxon>Melastomataceae</taxon>
        <taxon>Melastomatoideae</taxon>
        <taxon>Melastomateae</taxon>
        <taxon>Melastoma</taxon>
    </lineage>
</organism>
<comment type="caution">
    <text evidence="1">The sequence shown here is derived from an EMBL/GenBank/DDBJ whole genome shotgun (WGS) entry which is preliminary data.</text>
</comment>
<dbReference type="Proteomes" id="UP001057402">
    <property type="component" value="Chromosome 9"/>
</dbReference>
<evidence type="ECO:0000313" key="1">
    <source>
        <dbReference type="EMBL" id="KAI4325780.1"/>
    </source>
</evidence>
<accession>A0ACB9MNF3</accession>
<keyword evidence="2" id="KW-1185">Reference proteome</keyword>